<dbReference type="Proteomes" id="UP001307889">
    <property type="component" value="Chromosome 11"/>
</dbReference>
<evidence type="ECO:0000256" key="8">
    <source>
        <dbReference type="RuleBase" id="RU363108"/>
    </source>
</evidence>
<feature type="transmembrane region" description="Helical" evidence="8">
    <location>
        <begin position="166"/>
        <end position="186"/>
    </location>
</feature>
<comment type="function">
    <text evidence="8">Gustatory receptor which mediates acceptance or avoidance behavior, depending on its substrates.</text>
</comment>
<dbReference type="EMBL" id="AP028919">
    <property type="protein sequence ID" value="BET00028.1"/>
    <property type="molecule type" value="Genomic_DNA"/>
</dbReference>
<keyword evidence="7 8" id="KW-0807">Transducer</keyword>
<evidence type="ECO:0000313" key="9">
    <source>
        <dbReference type="EMBL" id="BET00028.1"/>
    </source>
</evidence>
<dbReference type="InterPro" id="IPR013604">
    <property type="entry name" value="7TM_chemorcpt"/>
</dbReference>
<keyword evidence="10" id="KW-1185">Reference proteome</keyword>
<accession>A0ABN7BB27</accession>
<organism evidence="9 10">
    <name type="scientific">Nesidiocoris tenuis</name>
    <dbReference type="NCBI Taxonomy" id="355587"/>
    <lineage>
        <taxon>Eukaryota</taxon>
        <taxon>Metazoa</taxon>
        <taxon>Ecdysozoa</taxon>
        <taxon>Arthropoda</taxon>
        <taxon>Hexapoda</taxon>
        <taxon>Insecta</taxon>
        <taxon>Pterygota</taxon>
        <taxon>Neoptera</taxon>
        <taxon>Paraneoptera</taxon>
        <taxon>Hemiptera</taxon>
        <taxon>Heteroptera</taxon>
        <taxon>Panheteroptera</taxon>
        <taxon>Cimicomorpha</taxon>
        <taxon>Miridae</taxon>
        <taxon>Dicyphina</taxon>
        <taxon>Nesidiocoris</taxon>
    </lineage>
</organism>
<protein>
    <recommendedName>
        <fullName evidence="8">Gustatory receptor</fullName>
    </recommendedName>
</protein>
<comment type="similarity">
    <text evidence="8">Belongs to the insect chemoreceptor superfamily. Gustatory receptor (GR) family.</text>
</comment>
<sequence length="357" mass="40920">MLYRRKRIARVSSLNASVEPESYSEFKLNTLYLKLSAIFGIFPIGKIRGDRWKYWPLITTWVLTSINVASIAMNSYSDYKRWMANVKDLLNDFALILAATNLNVCVILHNVIAMRRSTKLGRLLKQLDQSKPWPSLMAVFEIACMTTSVANFIVTRYPKMLQIAGAVIRIMLTYLAMLILVQYSAFLGHFSKQIRQLTHQLRYRGTTACSPCRRRYFEITSNIEEANRIYSRQMIFVMAEIFYKLVIFGYFLLTNYDFNLNKTTNAVAAILSEAGMLIHITVTCYSAQITAKRFHRQLFRTMHNLDLYGDKKLALVLKMNKTVSFTAGGFVQIGNGLLMSMIAAVSTYLVTLVQFSK</sequence>
<keyword evidence="4 8" id="KW-1133">Transmembrane helix</keyword>
<dbReference type="Pfam" id="PF08395">
    <property type="entry name" value="7tm_7"/>
    <property type="match status" value="1"/>
</dbReference>
<feature type="transmembrane region" description="Helical" evidence="8">
    <location>
        <begin position="54"/>
        <end position="73"/>
    </location>
</feature>
<keyword evidence="6 8" id="KW-0675">Receptor</keyword>
<reference evidence="9 10" key="1">
    <citation type="submission" date="2023-09" db="EMBL/GenBank/DDBJ databases">
        <title>Nesidiocoris tenuis whole genome shotgun sequence.</title>
        <authorList>
            <person name="Shibata T."/>
            <person name="Shimoda M."/>
            <person name="Kobayashi T."/>
            <person name="Uehara T."/>
        </authorList>
    </citation>
    <scope>NUCLEOTIDE SEQUENCE [LARGE SCALE GENOMIC DNA]</scope>
    <source>
        <strain evidence="9 10">Japan</strain>
    </source>
</reference>
<feature type="transmembrane region" description="Helical" evidence="8">
    <location>
        <begin position="234"/>
        <end position="253"/>
    </location>
</feature>
<evidence type="ECO:0000256" key="5">
    <source>
        <dbReference type="ARBA" id="ARBA00023136"/>
    </source>
</evidence>
<proteinExistence type="inferred from homology"/>
<feature type="transmembrane region" description="Helical" evidence="8">
    <location>
        <begin position="265"/>
        <end position="287"/>
    </location>
</feature>
<feature type="transmembrane region" description="Helical" evidence="8">
    <location>
        <begin position="133"/>
        <end position="154"/>
    </location>
</feature>
<evidence type="ECO:0000256" key="3">
    <source>
        <dbReference type="ARBA" id="ARBA00022692"/>
    </source>
</evidence>
<comment type="subcellular location">
    <subcellularLocation>
        <location evidence="1 8">Cell membrane</location>
        <topology evidence="1 8">Multi-pass membrane protein</topology>
    </subcellularLocation>
</comment>
<evidence type="ECO:0000313" key="10">
    <source>
        <dbReference type="Proteomes" id="UP001307889"/>
    </source>
</evidence>
<evidence type="ECO:0000256" key="4">
    <source>
        <dbReference type="ARBA" id="ARBA00022989"/>
    </source>
</evidence>
<evidence type="ECO:0000256" key="2">
    <source>
        <dbReference type="ARBA" id="ARBA00022475"/>
    </source>
</evidence>
<keyword evidence="5 8" id="KW-0472">Membrane</keyword>
<gene>
    <name evidence="9" type="ORF">NTJ_12844</name>
</gene>
<dbReference type="PANTHER" id="PTHR21143:SF133">
    <property type="entry name" value="GUSTATORY AND PHEROMONE RECEPTOR 32A-RELATED"/>
    <property type="match status" value="1"/>
</dbReference>
<keyword evidence="2 8" id="KW-1003">Cell membrane</keyword>
<evidence type="ECO:0000256" key="6">
    <source>
        <dbReference type="ARBA" id="ARBA00023170"/>
    </source>
</evidence>
<evidence type="ECO:0000256" key="7">
    <source>
        <dbReference type="ARBA" id="ARBA00023224"/>
    </source>
</evidence>
<evidence type="ECO:0000256" key="1">
    <source>
        <dbReference type="ARBA" id="ARBA00004651"/>
    </source>
</evidence>
<name>A0ABN7BB27_9HEMI</name>
<keyword evidence="3 8" id="KW-0812">Transmembrane</keyword>
<feature type="transmembrane region" description="Helical" evidence="8">
    <location>
        <begin position="93"/>
        <end position="112"/>
    </location>
</feature>
<dbReference type="PANTHER" id="PTHR21143">
    <property type="entry name" value="INVERTEBRATE GUSTATORY RECEPTOR"/>
    <property type="match status" value="1"/>
</dbReference>
<feature type="transmembrane region" description="Helical" evidence="8">
    <location>
        <begin position="327"/>
        <end position="350"/>
    </location>
</feature>